<evidence type="ECO:0000313" key="10">
    <source>
        <dbReference type="Proteomes" id="UP000006238"/>
    </source>
</evidence>
<keyword evidence="6 7" id="KW-0472">Membrane</keyword>
<evidence type="ECO:0000256" key="5">
    <source>
        <dbReference type="ARBA" id="ARBA00022989"/>
    </source>
</evidence>
<keyword evidence="9" id="KW-0012">Acyltransferase</keyword>
<feature type="transmembrane region" description="Helical" evidence="7">
    <location>
        <begin position="7"/>
        <end position="27"/>
    </location>
</feature>
<dbReference type="GO" id="GO:0016413">
    <property type="term" value="F:O-acetyltransferase activity"/>
    <property type="evidence" value="ECO:0007669"/>
    <property type="project" value="TreeGrafter"/>
</dbReference>
<dbReference type="STRING" id="45851.BHV86_07850"/>
<dbReference type="PANTHER" id="PTHR40074:SF2">
    <property type="entry name" value="O-ACETYLTRANSFERASE WECH"/>
    <property type="match status" value="1"/>
</dbReference>
<keyword evidence="4 7" id="KW-0812">Transmembrane</keyword>
<dbReference type="eggNOG" id="COG3274">
    <property type="taxonomic scope" value="Bacteria"/>
</dbReference>
<name>D4S1Y2_9FIRM</name>
<keyword evidence="3" id="KW-1003">Cell membrane</keyword>
<feature type="transmembrane region" description="Helical" evidence="7">
    <location>
        <begin position="251"/>
        <end position="272"/>
    </location>
</feature>
<dbReference type="InterPro" id="IPR002656">
    <property type="entry name" value="Acyl_transf_3_dom"/>
</dbReference>
<feature type="transmembrane region" description="Helical" evidence="7">
    <location>
        <begin position="82"/>
        <end position="102"/>
    </location>
</feature>
<protein>
    <submittedName>
        <fullName evidence="9">Acyltransferase</fullName>
    </submittedName>
</protein>
<proteinExistence type="inferred from homology"/>
<evidence type="ECO:0000256" key="7">
    <source>
        <dbReference type="SAM" id="Phobius"/>
    </source>
</evidence>
<feature type="transmembrane region" description="Helical" evidence="7">
    <location>
        <begin position="162"/>
        <end position="184"/>
    </location>
</feature>
<sequence>MENNKKYILYFDLLNIFACFAVVALHVNGAVHTFAKTRNWVSCMFIEALFYFAVPVFFMLTGATLMNYRKRYDTGAFFKKRIFKTFVPFMIWSIIGICWSIFYTKGMKISDINTPAKFISAVINCKGMGIYWFFPALFSVYLTIPLFSLVDEDKRIEKKGIFTYLILVYIVLNVLLPFVCRLTGIQWNSALNAVSCGGYVVWFLIGYLLANTDINKKFRILIYILGLIGFFMYFYLTVQNSFKTGKFDKTYAGYMNIPAIFMGTAVFVLFKYGKWNSIEKHEKAVRFVRNLSAASFGVYLIHYYLKDFSIRHFGIDPRSTLYRIVGTFIIYGLSVIIVRVIQKIPVIRKMVP</sequence>
<dbReference type="AlphaFoldDB" id="D4S1Y2"/>
<dbReference type="Pfam" id="PF01757">
    <property type="entry name" value="Acyl_transf_3"/>
    <property type="match status" value="1"/>
</dbReference>
<evidence type="ECO:0000256" key="6">
    <source>
        <dbReference type="ARBA" id="ARBA00023136"/>
    </source>
</evidence>
<feature type="transmembrane region" description="Helical" evidence="7">
    <location>
        <begin position="221"/>
        <end position="239"/>
    </location>
</feature>
<evidence type="ECO:0000259" key="8">
    <source>
        <dbReference type="Pfam" id="PF01757"/>
    </source>
</evidence>
<dbReference type="RefSeq" id="WP_005604083.1">
    <property type="nucleotide sequence ID" value="NZ_GG663524.1"/>
</dbReference>
<comment type="caution">
    <text evidence="9">The sequence shown here is derived from an EMBL/GenBank/DDBJ whole genome shotgun (WGS) entry which is preliminary data.</text>
</comment>
<evidence type="ECO:0000256" key="4">
    <source>
        <dbReference type="ARBA" id="ARBA00022692"/>
    </source>
</evidence>
<keyword evidence="5 7" id="KW-1133">Transmembrane helix</keyword>
<feature type="transmembrane region" description="Helical" evidence="7">
    <location>
        <begin position="130"/>
        <end position="150"/>
    </location>
</feature>
<keyword evidence="9" id="KW-0808">Transferase</keyword>
<dbReference type="PANTHER" id="PTHR40074">
    <property type="entry name" value="O-ACETYLTRANSFERASE WECH"/>
    <property type="match status" value="1"/>
</dbReference>
<feature type="transmembrane region" description="Helical" evidence="7">
    <location>
        <begin position="39"/>
        <end position="61"/>
    </location>
</feature>
<accession>D4S1Y2</accession>
<dbReference type="EMBL" id="ABWN01000035">
    <property type="protein sequence ID" value="EFF67880.1"/>
    <property type="molecule type" value="Genomic_DNA"/>
</dbReference>
<evidence type="ECO:0000313" key="9">
    <source>
        <dbReference type="EMBL" id="EFF67880.1"/>
    </source>
</evidence>
<dbReference type="HOGENOM" id="CLU_047714_0_0_9"/>
<feature type="transmembrane region" description="Helical" evidence="7">
    <location>
        <begin position="320"/>
        <end position="341"/>
    </location>
</feature>
<keyword evidence="10" id="KW-1185">Reference proteome</keyword>
<dbReference type="GO" id="GO:0005886">
    <property type="term" value="C:plasma membrane"/>
    <property type="evidence" value="ECO:0007669"/>
    <property type="project" value="UniProtKB-SubCell"/>
</dbReference>
<reference evidence="9 10" key="1">
    <citation type="submission" date="2010-02" db="EMBL/GenBank/DDBJ databases">
        <authorList>
            <person name="Weinstock G."/>
            <person name="Sodergren E."/>
            <person name="Clifton S."/>
            <person name="Fulton L."/>
            <person name="Fulton B."/>
            <person name="Courtney L."/>
            <person name="Fronick C."/>
            <person name="Harrison M."/>
            <person name="Strong C."/>
            <person name="Farmer C."/>
            <person name="Delahaunty K."/>
            <person name="Markovic C."/>
            <person name="Hall O."/>
            <person name="Minx P."/>
            <person name="Tomlinson C."/>
            <person name="Mitreva M."/>
            <person name="Nelson J."/>
            <person name="Hou S."/>
            <person name="Wollam A."/>
            <person name="Pepin K.H."/>
            <person name="Johnson M."/>
            <person name="Bhonagiri V."/>
            <person name="Zhang X."/>
            <person name="Suruliraj S."/>
            <person name="Warren W."/>
            <person name="Chinwalla A."/>
            <person name="Mardis E.R."/>
            <person name="Wilson R.K."/>
        </authorList>
    </citation>
    <scope>NUCLEOTIDE SEQUENCE [LARGE SCALE GENOMIC DNA]</scope>
    <source>
        <strain evidence="9 10">DSM 2876</strain>
    </source>
</reference>
<dbReference type="GO" id="GO:0009246">
    <property type="term" value="P:enterobacterial common antigen biosynthetic process"/>
    <property type="evidence" value="ECO:0007669"/>
    <property type="project" value="TreeGrafter"/>
</dbReference>
<gene>
    <name evidence="9" type="ORF">BUTYVIB_02104</name>
</gene>
<dbReference type="GeneID" id="98917769"/>
<feature type="domain" description="Acyltransferase 3" evidence="8">
    <location>
        <begin position="9"/>
        <end position="338"/>
    </location>
</feature>
<organism evidence="9 10">
    <name type="scientific">Eshraghiella crossota DSM 2876</name>
    <dbReference type="NCBI Taxonomy" id="511680"/>
    <lineage>
        <taxon>Bacteria</taxon>
        <taxon>Bacillati</taxon>
        <taxon>Bacillota</taxon>
        <taxon>Clostridia</taxon>
        <taxon>Lachnospirales</taxon>
        <taxon>Lachnospiraceae</taxon>
        <taxon>Eshraghiella</taxon>
    </lineage>
</organism>
<evidence type="ECO:0000256" key="1">
    <source>
        <dbReference type="ARBA" id="ARBA00004651"/>
    </source>
</evidence>
<comment type="similarity">
    <text evidence="2">Belongs to the acyltransferase 3 family.</text>
</comment>
<dbReference type="Proteomes" id="UP000006238">
    <property type="component" value="Unassembled WGS sequence"/>
</dbReference>
<comment type="subcellular location">
    <subcellularLocation>
        <location evidence="1">Cell membrane</location>
        <topology evidence="1">Multi-pass membrane protein</topology>
    </subcellularLocation>
</comment>
<feature type="transmembrane region" description="Helical" evidence="7">
    <location>
        <begin position="284"/>
        <end position="305"/>
    </location>
</feature>
<feature type="transmembrane region" description="Helical" evidence="7">
    <location>
        <begin position="190"/>
        <end position="209"/>
    </location>
</feature>
<evidence type="ECO:0000256" key="2">
    <source>
        <dbReference type="ARBA" id="ARBA00007400"/>
    </source>
</evidence>
<evidence type="ECO:0000256" key="3">
    <source>
        <dbReference type="ARBA" id="ARBA00022475"/>
    </source>
</evidence>